<dbReference type="PANTHER" id="PTHR23185">
    <property type="entry name" value="PROTEIN VIRILIZER HOMOLOG"/>
    <property type="match status" value="1"/>
</dbReference>
<keyword evidence="3" id="KW-0507">mRNA processing</keyword>
<dbReference type="STRING" id="151549.A0A4C1T285"/>
<evidence type="ECO:0000256" key="4">
    <source>
        <dbReference type="ARBA" id="ARBA00023187"/>
    </source>
</evidence>
<evidence type="ECO:0000256" key="2">
    <source>
        <dbReference type="ARBA" id="ARBA00008371"/>
    </source>
</evidence>
<comment type="caution">
    <text evidence="7">The sequence shown here is derived from an EMBL/GenBank/DDBJ whole genome shotgun (WGS) entry which is preliminary data.</text>
</comment>
<keyword evidence="5" id="KW-0539">Nucleus</keyword>
<accession>A0A4C1T285</accession>
<reference evidence="7 8" key="1">
    <citation type="journal article" date="2019" name="Commun. Biol.">
        <title>The bagworm genome reveals a unique fibroin gene that provides high tensile strength.</title>
        <authorList>
            <person name="Kono N."/>
            <person name="Nakamura H."/>
            <person name="Ohtoshi R."/>
            <person name="Tomita M."/>
            <person name="Numata K."/>
            <person name="Arakawa K."/>
        </authorList>
    </citation>
    <scope>NUCLEOTIDE SEQUENCE [LARGE SCALE GENOMIC DNA]</scope>
</reference>
<dbReference type="InterPro" id="IPR031801">
    <property type="entry name" value="VIR_N"/>
</dbReference>
<evidence type="ECO:0000256" key="3">
    <source>
        <dbReference type="ARBA" id="ARBA00022664"/>
    </source>
</evidence>
<evidence type="ECO:0000313" key="7">
    <source>
        <dbReference type="EMBL" id="GBP08579.1"/>
    </source>
</evidence>
<keyword evidence="4" id="KW-0508">mRNA splicing</keyword>
<gene>
    <name evidence="7" type="primary">vir</name>
    <name evidence="7" type="ORF">EVAR_7198_1</name>
</gene>
<organism evidence="7 8">
    <name type="scientific">Eumeta variegata</name>
    <name type="common">Bagworm moth</name>
    <name type="synonym">Eumeta japonica</name>
    <dbReference type="NCBI Taxonomy" id="151549"/>
    <lineage>
        <taxon>Eukaryota</taxon>
        <taxon>Metazoa</taxon>
        <taxon>Ecdysozoa</taxon>
        <taxon>Arthropoda</taxon>
        <taxon>Hexapoda</taxon>
        <taxon>Insecta</taxon>
        <taxon>Pterygota</taxon>
        <taxon>Neoptera</taxon>
        <taxon>Endopterygota</taxon>
        <taxon>Lepidoptera</taxon>
        <taxon>Glossata</taxon>
        <taxon>Ditrysia</taxon>
        <taxon>Tineoidea</taxon>
        <taxon>Psychidae</taxon>
        <taxon>Oiketicinae</taxon>
        <taxon>Eumeta</taxon>
    </lineage>
</organism>
<keyword evidence="8" id="KW-1185">Reference proteome</keyword>
<name>A0A4C1T285_EUMVA</name>
<dbReference type="GO" id="GO:0008380">
    <property type="term" value="P:RNA splicing"/>
    <property type="evidence" value="ECO:0007669"/>
    <property type="project" value="UniProtKB-KW"/>
</dbReference>
<dbReference type="Proteomes" id="UP000299102">
    <property type="component" value="Unassembled WGS sequence"/>
</dbReference>
<sequence length="161" mass="18032">MGGQRDIEELNLDLVQFPKSVYVTEIRIIPLGARVEGDFPGGVRLGATNPTQFHIDFFVNDLSKPGASTFESLGSLDYCQNGQIHMECDISSEIPRIPTDGLVLRVRNHHAHQWSATGRNPNSRVGSSMKYMRQELSKGNPILPANSLVLEKFWKRLERGN</sequence>
<dbReference type="InterPro" id="IPR026736">
    <property type="entry name" value="Virilizer"/>
</dbReference>
<evidence type="ECO:0000313" key="8">
    <source>
        <dbReference type="Proteomes" id="UP000299102"/>
    </source>
</evidence>
<comment type="similarity">
    <text evidence="2">Belongs to the vir family.</text>
</comment>
<dbReference type="GO" id="GO:0003723">
    <property type="term" value="F:RNA binding"/>
    <property type="evidence" value="ECO:0007669"/>
    <property type="project" value="TreeGrafter"/>
</dbReference>
<dbReference type="GO" id="GO:0006397">
    <property type="term" value="P:mRNA processing"/>
    <property type="evidence" value="ECO:0007669"/>
    <property type="project" value="UniProtKB-KW"/>
</dbReference>
<comment type="subcellular location">
    <subcellularLocation>
        <location evidence="1">Nucleus</location>
    </subcellularLocation>
</comment>
<dbReference type="Pfam" id="PF15912">
    <property type="entry name" value="VIR_N"/>
    <property type="match status" value="1"/>
</dbReference>
<evidence type="ECO:0000259" key="6">
    <source>
        <dbReference type="Pfam" id="PF15912"/>
    </source>
</evidence>
<feature type="domain" description="Virilizer N-terminal" evidence="6">
    <location>
        <begin position="6"/>
        <end position="105"/>
    </location>
</feature>
<dbReference type="PANTHER" id="PTHR23185:SF0">
    <property type="entry name" value="PROTEIN VIRILIZER HOMOLOG"/>
    <property type="match status" value="1"/>
</dbReference>
<evidence type="ECO:0000256" key="5">
    <source>
        <dbReference type="ARBA" id="ARBA00023242"/>
    </source>
</evidence>
<protein>
    <submittedName>
        <fullName evidence="7">Protein virilizer</fullName>
    </submittedName>
</protein>
<dbReference type="AlphaFoldDB" id="A0A4C1T285"/>
<dbReference type="GO" id="GO:0005634">
    <property type="term" value="C:nucleus"/>
    <property type="evidence" value="ECO:0007669"/>
    <property type="project" value="UniProtKB-SubCell"/>
</dbReference>
<dbReference type="GO" id="GO:0036396">
    <property type="term" value="C:RNA N6-methyladenosine methyltransferase complex"/>
    <property type="evidence" value="ECO:0007669"/>
    <property type="project" value="TreeGrafter"/>
</dbReference>
<evidence type="ECO:0000256" key="1">
    <source>
        <dbReference type="ARBA" id="ARBA00004123"/>
    </source>
</evidence>
<dbReference type="EMBL" id="BGZK01000032">
    <property type="protein sequence ID" value="GBP08579.1"/>
    <property type="molecule type" value="Genomic_DNA"/>
</dbReference>
<proteinExistence type="inferred from homology"/>
<dbReference type="OrthoDB" id="2011702at2759"/>